<sequence>MSNQEMPKVRPYFDFNEAFTKTKDFIDQYNAAQSKLTDKLNANHRATAELIVRPYLKQLNKASQIDTVDPQNLPGFRTYNTSLATCKGCTKRTILNHKERLRQAGFIVDEKHKGAEGVEIWINKAIFGQAELCTDMGEGILKISHLPAIFFPETKKIPPLVHEQHEHYNINSNVDKLLGLEKVKEISGVRSAAHGYGLPAVPPSPPPDTGEAVGTGHEPCKNIQKSVAPALSKEKSSVKNLEKGSAKKQEQVPKKKYEQISGEAGHLFLLSLVRKFWEYARDMLYPDIILSDPEEREVLNLIWESVYGKFRLKGNEKEWLSFYESAITRVDMVTKWLSRSCLHRIPKPHLYFHLHNDRNGFKKTWEWYLRQETLKLEVRNQLALQQAKHELSLHNKGKGRFKNKSRLQLFKIHEKRLRQYKDQALLDAYYVCLQKSVDLFT</sequence>
<feature type="compositionally biased region" description="Basic and acidic residues" evidence="1">
    <location>
        <begin position="232"/>
        <end position="254"/>
    </location>
</feature>
<keyword evidence="3" id="KW-1185">Reference proteome</keyword>
<protein>
    <recommendedName>
        <fullName evidence="4">Replication protein</fullName>
    </recommendedName>
</protein>
<feature type="region of interest" description="Disordered" evidence="1">
    <location>
        <begin position="197"/>
        <end position="254"/>
    </location>
</feature>
<gene>
    <name evidence="2" type="ORF">QQ020_21625</name>
</gene>
<evidence type="ECO:0000313" key="2">
    <source>
        <dbReference type="EMBL" id="MDN5214694.1"/>
    </source>
</evidence>
<dbReference type="RefSeq" id="WP_346760033.1">
    <property type="nucleotide sequence ID" value="NZ_JAUJEB010000005.1"/>
</dbReference>
<evidence type="ECO:0000256" key="1">
    <source>
        <dbReference type="SAM" id="MobiDB-lite"/>
    </source>
</evidence>
<proteinExistence type="predicted"/>
<accession>A0ABT8LAA8</accession>
<evidence type="ECO:0000313" key="3">
    <source>
        <dbReference type="Proteomes" id="UP001172083"/>
    </source>
</evidence>
<name>A0ABT8LAA8_9BACT</name>
<dbReference type="EMBL" id="JAUJEB010000005">
    <property type="protein sequence ID" value="MDN5214694.1"/>
    <property type="molecule type" value="Genomic_DNA"/>
</dbReference>
<dbReference type="Proteomes" id="UP001172083">
    <property type="component" value="Unassembled WGS sequence"/>
</dbReference>
<organism evidence="2 3">
    <name type="scientific">Agaribacillus aureus</name>
    <dbReference type="NCBI Taxonomy" id="3051825"/>
    <lineage>
        <taxon>Bacteria</taxon>
        <taxon>Pseudomonadati</taxon>
        <taxon>Bacteroidota</taxon>
        <taxon>Cytophagia</taxon>
        <taxon>Cytophagales</taxon>
        <taxon>Splendidivirgaceae</taxon>
        <taxon>Agaribacillus</taxon>
    </lineage>
</organism>
<reference evidence="2" key="1">
    <citation type="submission" date="2023-06" db="EMBL/GenBank/DDBJ databases">
        <title>Genomic of Agaribacillus aureum.</title>
        <authorList>
            <person name="Wang G."/>
        </authorList>
    </citation>
    <scope>NUCLEOTIDE SEQUENCE</scope>
    <source>
        <strain evidence="2">BMA12</strain>
    </source>
</reference>
<evidence type="ECO:0008006" key="4">
    <source>
        <dbReference type="Google" id="ProtNLM"/>
    </source>
</evidence>
<comment type="caution">
    <text evidence="2">The sequence shown here is derived from an EMBL/GenBank/DDBJ whole genome shotgun (WGS) entry which is preliminary data.</text>
</comment>